<evidence type="ECO:0000313" key="2">
    <source>
        <dbReference type="EMBL" id="GIM00152.1"/>
    </source>
</evidence>
<sequence length="958" mass="102397">MECGYVTESKLSFSNDELRNGIAVRYLPGKGRHLIATRPLVPGTVVLQQDPYVSVLSENQTPWFCDFCYAYCQRPLRCSRSKLARYCCKDHQRLAWNAGYKEECEALVRCSPRVPPPTVRMAARLLWRRARSLQQQQNQEMMEIARPTPVHVHRHPPWDSDHEGLWRLQHHWGQLDDRRKQLFAQMAIVTWQYMYGSTEAPCPADDGGRDGDTLGAGAAADSQAAQPGLASSSAAWPGFRTVAQLLSLLSCNCHTVCDEELRPLGIALYPTGALVNHSCNPNTVQTFRGRTLLLKALKALAPGDEITIAYIELAATRQERREMLAESYFFDINTMDAPPPLPPLSECAASTQAMSSPTGPPPAPPFSSPHQAAPPSQDACAVAYHQPMEVDGGVSPLAATDAGIMASANTRCPSGPHGRELAYGASSGSCTGSGDPSVQTGAATPGAGRGSSNCSPLGGVRPPPFLTLDVSRNAQLHVYYTQSSCQPPWRTDPRDNDLTRVEIVNVRIGCDSGSSSRSQGAALPLPGGFIARLVTRQPSEPEEEQPEANVEEEERQHVQEGMSKGQYRVGLSGLAPDAQLGDTDTGNRAAPSTAMSSDLRHAQFGSVMVAGERVGLDGSSGGAAGAALVCRSPSMGLPGADGRTDPAPGPAPPHIELLAWGPWLADLVRVAGMHSGSPIAGEGPSTSRQEEPASLMGQAAGPGPAAAEECRYTTHRANTPPHPAVAALMRRCVGALQLAHQADTASGSGNAGEAVSMLQRAMKLLDGTTVLGREEQQQQQQPMLHMQPGSTHNTAASNGVLSLGPNHILRLRLRAQLLKAAIDLGSGGGDGPYAAVPSAHDTLAEPWKMALQVARTLEPQYRLCYPHPAWPNMSLHYATLAKLEMLLGQPYRALRAASQALEGLRLTYGGTSSTTGGQQREGGVVEQMVRTAREAEAELQARAQAGAERWGERCEDEL</sequence>
<dbReference type="Pfam" id="PF00856">
    <property type="entry name" value="SET"/>
    <property type="match status" value="1"/>
</dbReference>
<feature type="compositionally biased region" description="Pro residues" evidence="1">
    <location>
        <begin position="358"/>
        <end position="367"/>
    </location>
</feature>
<dbReference type="GO" id="GO:0005634">
    <property type="term" value="C:nucleus"/>
    <property type="evidence" value="ECO:0007669"/>
    <property type="project" value="TreeGrafter"/>
</dbReference>
<dbReference type="Gene3D" id="1.25.40.10">
    <property type="entry name" value="Tetratricopeptide repeat domain"/>
    <property type="match status" value="1"/>
</dbReference>
<feature type="compositionally biased region" description="Acidic residues" evidence="1">
    <location>
        <begin position="540"/>
        <end position="553"/>
    </location>
</feature>
<feature type="region of interest" description="Disordered" evidence="1">
    <location>
        <begin position="574"/>
        <end position="597"/>
    </location>
</feature>
<feature type="compositionally biased region" description="Polar residues" evidence="1">
    <location>
        <begin position="426"/>
        <end position="442"/>
    </location>
</feature>
<dbReference type="AlphaFoldDB" id="A0A8J4C3E6"/>
<comment type="caution">
    <text evidence="2">The sequence shown here is derived from an EMBL/GenBank/DDBJ whole genome shotgun (WGS) entry which is preliminary data.</text>
</comment>
<dbReference type="InterPro" id="IPR001214">
    <property type="entry name" value="SET_dom"/>
</dbReference>
<dbReference type="InterPro" id="IPR011990">
    <property type="entry name" value="TPR-like_helical_dom_sf"/>
</dbReference>
<evidence type="ECO:0000256" key="1">
    <source>
        <dbReference type="SAM" id="MobiDB-lite"/>
    </source>
</evidence>
<accession>A0A8J4C3E6</accession>
<evidence type="ECO:0000313" key="3">
    <source>
        <dbReference type="Proteomes" id="UP000722791"/>
    </source>
</evidence>
<dbReference type="Proteomes" id="UP000722791">
    <property type="component" value="Unassembled WGS sequence"/>
</dbReference>
<dbReference type="SUPFAM" id="SSF82199">
    <property type="entry name" value="SET domain"/>
    <property type="match status" value="1"/>
</dbReference>
<reference evidence="2" key="1">
    <citation type="journal article" date="2021" name="Proc. Natl. Acad. Sci. U.S.A.">
        <title>Three genomes in the algal genus Volvox reveal the fate of a haploid sex-determining region after a transition to homothallism.</title>
        <authorList>
            <person name="Yamamoto K."/>
            <person name="Hamaji T."/>
            <person name="Kawai-Toyooka H."/>
            <person name="Matsuzaki R."/>
            <person name="Takahashi F."/>
            <person name="Nishimura Y."/>
            <person name="Kawachi M."/>
            <person name="Noguchi H."/>
            <person name="Minakuchi Y."/>
            <person name="Umen J.G."/>
            <person name="Toyoda A."/>
            <person name="Nozaki H."/>
        </authorList>
    </citation>
    <scope>NUCLEOTIDE SEQUENCE</scope>
    <source>
        <strain evidence="2">NIES-3785</strain>
    </source>
</reference>
<dbReference type="EMBL" id="BNCQ01000007">
    <property type="protein sequence ID" value="GIM00152.1"/>
    <property type="molecule type" value="Genomic_DNA"/>
</dbReference>
<feature type="region of interest" description="Disordered" evidence="1">
    <location>
        <begin position="341"/>
        <end position="378"/>
    </location>
</feature>
<dbReference type="PROSITE" id="PS50280">
    <property type="entry name" value="SET"/>
    <property type="match status" value="1"/>
</dbReference>
<feature type="region of interest" description="Disordered" evidence="1">
    <location>
        <begin position="675"/>
        <end position="708"/>
    </location>
</feature>
<dbReference type="OrthoDB" id="265717at2759"/>
<dbReference type="PANTHER" id="PTHR12197:SF251">
    <property type="entry name" value="EG:BACR7C10.4 PROTEIN"/>
    <property type="match status" value="1"/>
</dbReference>
<dbReference type="InterPro" id="IPR050869">
    <property type="entry name" value="H3K4_H4K5_MeTrfase"/>
</dbReference>
<organism evidence="2 3">
    <name type="scientific">Volvox reticuliferus</name>
    <dbReference type="NCBI Taxonomy" id="1737510"/>
    <lineage>
        <taxon>Eukaryota</taxon>
        <taxon>Viridiplantae</taxon>
        <taxon>Chlorophyta</taxon>
        <taxon>core chlorophytes</taxon>
        <taxon>Chlorophyceae</taxon>
        <taxon>CS clade</taxon>
        <taxon>Chlamydomonadales</taxon>
        <taxon>Volvocaceae</taxon>
        <taxon>Volvox</taxon>
    </lineage>
</organism>
<dbReference type="Gene3D" id="2.170.270.10">
    <property type="entry name" value="SET domain"/>
    <property type="match status" value="1"/>
</dbReference>
<feature type="region of interest" description="Disordered" evidence="1">
    <location>
        <begin position="537"/>
        <end position="561"/>
    </location>
</feature>
<proteinExistence type="predicted"/>
<dbReference type="PROSITE" id="PS50865">
    <property type="entry name" value="ZF_MYND_2"/>
    <property type="match status" value="1"/>
</dbReference>
<dbReference type="InterPro" id="IPR002893">
    <property type="entry name" value="Znf_MYND"/>
</dbReference>
<feature type="region of interest" description="Disordered" evidence="1">
    <location>
        <begin position="425"/>
        <end position="458"/>
    </location>
</feature>
<protein>
    <submittedName>
        <fullName evidence="2">Uncharacterized protein</fullName>
    </submittedName>
</protein>
<name>A0A8J4C3E6_9CHLO</name>
<dbReference type="PANTHER" id="PTHR12197">
    <property type="entry name" value="HISTONE-LYSINE N-METHYLTRANSFERASE SMYD"/>
    <property type="match status" value="1"/>
</dbReference>
<gene>
    <name evidence="2" type="ORF">Vretimale_5322</name>
</gene>
<dbReference type="InterPro" id="IPR046341">
    <property type="entry name" value="SET_dom_sf"/>
</dbReference>